<keyword evidence="3" id="KW-1185">Reference proteome</keyword>
<dbReference type="RefSeq" id="WP_218392086.1">
    <property type="nucleotide sequence ID" value="NZ_JAHUZE010000002.1"/>
</dbReference>
<sequence>MRLTLRTNLAARVLMFCGVNRDETVRSAQIAEATNASGNHLSQVIHQLQQMGYVETRRGRGGGLSLARDPGAISIGAMFRDFEANVPFTECFDPDNNNCPLSDTCRLNGYIKGALSAFYAELDKVTLQDLIHDNCGLIDLLSLYPEPAAGTCQAAQVRA</sequence>
<keyword evidence="1" id="KW-0238">DNA-binding</keyword>
<dbReference type="NCBIfam" id="TIGR00738">
    <property type="entry name" value="rrf2_super"/>
    <property type="match status" value="1"/>
</dbReference>
<dbReference type="Pfam" id="PF02082">
    <property type="entry name" value="Rrf2"/>
    <property type="match status" value="1"/>
</dbReference>
<organism evidence="2 3">
    <name type="scientific">Maritimibacter dapengensis</name>
    <dbReference type="NCBI Taxonomy" id="2836868"/>
    <lineage>
        <taxon>Bacteria</taxon>
        <taxon>Pseudomonadati</taxon>
        <taxon>Pseudomonadota</taxon>
        <taxon>Alphaproteobacteria</taxon>
        <taxon>Rhodobacterales</taxon>
        <taxon>Roseobacteraceae</taxon>
        <taxon>Maritimibacter</taxon>
    </lineage>
</organism>
<reference evidence="2 3" key="1">
    <citation type="submission" date="2021-05" db="EMBL/GenBank/DDBJ databases">
        <title>Culturable bacteria isolated from Daya Bay.</title>
        <authorList>
            <person name="Zheng W."/>
            <person name="Yu S."/>
            <person name="Huang Y."/>
        </authorList>
    </citation>
    <scope>NUCLEOTIDE SEQUENCE [LARGE SCALE GENOMIC DNA]</scope>
    <source>
        <strain evidence="2 3">DP4N28-5</strain>
    </source>
</reference>
<dbReference type="PROSITE" id="PS51197">
    <property type="entry name" value="HTH_RRF2_2"/>
    <property type="match status" value="1"/>
</dbReference>
<dbReference type="PANTHER" id="PTHR33221">
    <property type="entry name" value="WINGED HELIX-TURN-HELIX TRANSCRIPTIONAL REGULATOR, RRF2 FAMILY"/>
    <property type="match status" value="1"/>
</dbReference>
<dbReference type="EMBL" id="JAHUZE010000002">
    <property type="protein sequence ID" value="MBV7378918.1"/>
    <property type="molecule type" value="Genomic_DNA"/>
</dbReference>
<accession>A0ABS6T2J4</accession>
<evidence type="ECO:0000313" key="3">
    <source>
        <dbReference type="Proteomes" id="UP000756530"/>
    </source>
</evidence>
<dbReference type="PANTHER" id="PTHR33221:SF4">
    <property type="entry name" value="HTH-TYPE TRANSCRIPTIONAL REPRESSOR NSRR"/>
    <property type="match status" value="1"/>
</dbReference>
<name>A0ABS6T2J4_9RHOB</name>
<protein>
    <submittedName>
        <fullName evidence="2">Rrf2 family transcriptional regulator</fullName>
    </submittedName>
</protein>
<comment type="caution">
    <text evidence="2">The sequence shown here is derived from an EMBL/GenBank/DDBJ whole genome shotgun (WGS) entry which is preliminary data.</text>
</comment>
<proteinExistence type="predicted"/>
<dbReference type="Proteomes" id="UP000756530">
    <property type="component" value="Unassembled WGS sequence"/>
</dbReference>
<gene>
    <name evidence="2" type="ORF">KJP28_08255</name>
</gene>
<evidence type="ECO:0000313" key="2">
    <source>
        <dbReference type="EMBL" id="MBV7378918.1"/>
    </source>
</evidence>
<dbReference type="InterPro" id="IPR000944">
    <property type="entry name" value="Tscrpt_reg_Rrf2"/>
</dbReference>
<evidence type="ECO:0000256" key="1">
    <source>
        <dbReference type="ARBA" id="ARBA00023125"/>
    </source>
</evidence>